<accession>A0AAN8CSL9</accession>
<dbReference type="EMBL" id="JAURVH010001530">
    <property type="protein sequence ID" value="KAK5906433.1"/>
    <property type="molecule type" value="Genomic_DNA"/>
</dbReference>
<name>A0AAN8CSL9_CHAGU</name>
<evidence type="ECO:0000313" key="2">
    <source>
        <dbReference type="Proteomes" id="UP001331515"/>
    </source>
</evidence>
<evidence type="ECO:0000313" key="1">
    <source>
        <dbReference type="EMBL" id="KAK5906433.1"/>
    </source>
</evidence>
<dbReference type="AlphaFoldDB" id="A0AAN8CSL9"/>
<protein>
    <submittedName>
        <fullName evidence="1">Uncharacterized protein</fullName>
    </submittedName>
</protein>
<organism evidence="1 2">
    <name type="scientific">Champsocephalus gunnari</name>
    <name type="common">Mackerel icefish</name>
    <dbReference type="NCBI Taxonomy" id="52237"/>
    <lineage>
        <taxon>Eukaryota</taxon>
        <taxon>Metazoa</taxon>
        <taxon>Chordata</taxon>
        <taxon>Craniata</taxon>
        <taxon>Vertebrata</taxon>
        <taxon>Euteleostomi</taxon>
        <taxon>Actinopterygii</taxon>
        <taxon>Neopterygii</taxon>
        <taxon>Teleostei</taxon>
        <taxon>Neoteleostei</taxon>
        <taxon>Acanthomorphata</taxon>
        <taxon>Eupercaria</taxon>
        <taxon>Perciformes</taxon>
        <taxon>Notothenioidei</taxon>
        <taxon>Channichthyidae</taxon>
        <taxon>Champsocephalus</taxon>
    </lineage>
</organism>
<proteinExistence type="predicted"/>
<keyword evidence="2" id="KW-1185">Reference proteome</keyword>
<sequence length="296" mass="32704">MFPSLVDLHHKNGLDLGDTYKNDNACRTFVQAIGQSMKDDLVEKLKNTHFFSVMSDSSVDRSVKDQEMVYLTYVEDGKPVNQFVDIVSLEHAHSQGILDAILVGLSNVGLTEQDLTSRMVGFGCDGASVMMGVHNGVAAKPNQMCPLIVPIWCVAHRLELSALDSITSVPLLAELKETLTGVKHYSHSAKASRELHALGKVMGINVVKPGNIDGTRWLPHMSRALEGLVKNFKVTLVHFENHASDPHDREASALMKGRARAIHRSLTQYKMVMFIHLVLDILQELLSSACCFRGMD</sequence>
<dbReference type="PANTHER" id="PTHR46880">
    <property type="entry name" value="RAS-ASSOCIATING DOMAIN-CONTAINING PROTEIN"/>
    <property type="match status" value="1"/>
</dbReference>
<dbReference type="Proteomes" id="UP001331515">
    <property type="component" value="Unassembled WGS sequence"/>
</dbReference>
<reference evidence="1 2" key="1">
    <citation type="journal article" date="2023" name="Mol. Biol. Evol.">
        <title>Genomics of Secondarily Temperate Adaptation in the Only Non-Antarctic Icefish.</title>
        <authorList>
            <person name="Rivera-Colon A.G."/>
            <person name="Rayamajhi N."/>
            <person name="Minhas B.F."/>
            <person name="Madrigal G."/>
            <person name="Bilyk K.T."/>
            <person name="Yoon V."/>
            <person name="Hune M."/>
            <person name="Gregory S."/>
            <person name="Cheng C.H.C."/>
            <person name="Catchen J.M."/>
        </authorList>
    </citation>
    <scope>NUCLEOTIDE SEQUENCE [LARGE SCALE GENOMIC DNA]</scope>
    <source>
        <tissue evidence="1">White muscle</tissue>
    </source>
</reference>
<dbReference type="PANTHER" id="PTHR46880:SF5">
    <property type="entry name" value="DUF4371 DOMAIN-CONTAINING PROTEIN"/>
    <property type="match status" value="1"/>
</dbReference>
<comment type="caution">
    <text evidence="1">The sequence shown here is derived from an EMBL/GenBank/DDBJ whole genome shotgun (WGS) entry which is preliminary data.</text>
</comment>
<gene>
    <name evidence="1" type="ORF">CgunFtcFv8_002300</name>
</gene>